<evidence type="ECO:0000313" key="4">
    <source>
        <dbReference type="EMBL" id="EXB04264.1"/>
    </source>
</evidence>
<dbReference type="PATRIC" id="fig|1310613.3.peg.3187"/>
<sequence>MNVIDALRKRRAVKRFDPAFQLSEDDKKQLLQEVLANAPSAFNLQHWRPVIVEDAELRQKIRAIAWDQPQVTESSLLIVLCAKVNTWEVDAKRVWDGASPEVQDIMVGAIDQYYRDRPQTQRDEVMRSAGIFAQTLMLLAQEHGLDSCPMDGFDFDAMAKLINLPEDHVVCLMIAVGKSASEPYPRVGKLPYDDVIIKNTF</sequence>
<proteinExistence type="inferred from homology"/>
<dbReference type="Proteomes" id="UP000020595">
    <property type="component" value="Unassembled WGS sequence"/>
</dbReference>
<dbReference type="PANTHER" id="PTHR43673">
    <property type="entry name" value="NAD(P)H NITROREDUCTASE YDGI-RELATED"/>
    <property type="match status" value="1"/>
</dbReference>
<evidence type="ECO:0000256" key="1">
    <source>
        <dbReference type="ARBA" id="ARBA00007118"/>
    </source>
</evidence>
<comment type="similarity">
    <text evidence="1">Belongs to the nitroreductase family.</text>
</comment>
<keyword evidence="2" id="KW-0560">Oxidoreductase</keyword>
<reference evidence="4 5" key="1">
    <citation type="submission" date="2014-02" db="EMBL/GenBank/DDBJ databases">
        <title>Comparative genomics and transcriptomics to identify genetic mechanisms underlying the emergence of carbapenem resistant Acinetobacter baumannii (CRAb).</title>
        <authorList>
            <person name="Harris A.D."/>
            <person name="Johnson K.J."/>
            <person name="George J."/>
            <person name="Shefchek K."/>
            <person name="Daugherty S.C."/>
            <person name="Parankush S."/>
            <person name="Sadzewicz L."/>
            <person name="Tallon L."/>
            <person name="Sengamalay N."/>
            <person name="Hazen T.H."/>
            <person name="Rasko D.A."/>
        </authorList>
    </citation>
    <scope>NUCLEOTIDE SEQUENCE [LARGE SCALE GENOMIC DNA]</scope>
    <source>
        <strain evidence="4 5">1295743</strain>
    </source>
</reference>
<name>A0A009IHY0_ACIB9</name>
<organism evidence="4 5">
    <name type="scientific">Acinetobacter baumannii (strain 1295743)</name>
    <dbReference type="NCBI Taxonomy" id="1310613"/>
    <lineage>
        <taxon>Bacteria</taxon>
        <taxon>Pseudomonadati</taxon>
        <taxon>Pseudomonadota</taxon>
        <taxon>Gammaproteobacteria</taxon>
        <taxon>Moraxellales</taxon>
        <taxon>Moraxellaceae</taxon>
        <taxon>Acinetobacter</taxon>
        <taxon>Acinetobacter calcoaceticus/baumannii complex</taxon>
    </lineage>
</organism>
<dbReference type="SUPFAM" id="SSF55469">
    <property type="entry name" value="FMN-dependent nitroreductase-like"/>
    <property type="match status" value="1"/>
</dbReference>
<dbReference type="Gene3D" id="3.40.109.10">
    <property type="entry name" value="NADH Oxidase"/>
    <property type="match status" value="1"/>
</dbReference>
<accession>A0A009IHY0</accession>
<dbReference type="InterPro" id="IPR029479">
    <property type="entry name" value="Nitroreductase"/>
</dbReference>
<dbReference type="InterPro" id="IPR000415">
    <property type="entry name" value="Nitroreductase-like"/>
</dbReference>
<feature type="domain" description="Nitroreductase" evidence="3">
    <location>
        <begin position="7"/>
        <end position="178"/>
    </location>
</feature>
<dbReference type="CDD" id="cd02137">
    <property type="entry name" value="MhqN-like"/>
    <property type="match status" value="1"/>
</dbReference>
<dbReference type="GO" id="GO:0016491">
    <property type="term" value="F:oxidoreductase activity"/>
    <property type="evidence" value="ECO:0007669"/>
    <property type="project" value="UniProtKB-KW"/>
</dbReference>
<dbReference type="EMBL" id="JEWH01000055">
    <property type="protein sequence ID" value="EXB04264.1"/>
    <property type="molecule type" value="Genomic_DNA"/>
</dbReference>
<evidence type="ECO:0000256" key="2">
    <source>
        <dbReference type="ARBA" id="ARBA00023002"/>
    </source>
</evidence>
<dbReference type="AlphaFoldDB" id="A0A009IHY0"/>
<dbReference type="Pfam" id="PF00881">
    <property type="entry name" value="Nitroreductase"/>
    <property type="match status" value="1"/>
</dbReference>
<evidence type="ECO:0000259" key="3">
    <source>
        <dbReference type="Pfam" id="PF00881"/>
    </source>
</evidence>
<dbReference type="RefSeq" id="WP_001100693.1">
    <property type="nucleotide sequence ID" value="NZ_JEWH01000055.1"/>
</dbReference>
<comment type="caution">
    <text evidence="4">The sequence shown here is derived from an EMBL/GenBank/DDBJ whole genome shotgun (WGS) entry which is preliminary data.</text>
</comment>
<dbReference type="PANTHER" id="PTHR43673:SF12">
    <property type="entry name" value="PROTEIN DRGA"/>
    <property type="match status" value="1"/>
</dbReference>
<gene>
    <name evidence="4" type="primary">drgA</name>
    <name evidence="4" type="ORF">J512_3317</name>
</gene>
<evidence type="ECO:0000313" key="5">
    <source>
        <dbReference type="Proteomes" id="UP000020595"/>
    </source>
</evidence>
<protein>
    <submittedName>
        <fullName evidence="4">Protein drgA</fullName>
    </submittedName>
</protein>